<dbReference type="EMBL" id="KZ149909">
    <property type="protein sequence ID" value="PZC78197.1"/>
    <property type="molecule type" value="Genomic_DNA"/>
</dbReference>
<evidence type="ECO:0008006" key="3">
    <source>
        <dbReference type="Google" id="ProtNLM"/>
    </source>
</evidence>
<gene>
    <name evidence="1" type="primary">HaOG202531</name>
    <name evidence="1" type="ORF">B5X24_HaOG202531</name>
</gene>
<organism evidence="1 2">
    <name type="scientific">Helicoverpa armigera</name>
    <name type="common">Cotton bollworm</name>
    <name type="synonym">Heliothis armigera</name>
    <dbReference type="NCBI Taxonomy" id="29058"/>
    <lineage>
        <taxon>Eukaryota</taxon>
        <taxon>Metazoa</taxon>
        <taxon>Ecdysozoa</taxon>
        <taxon>Arthropoda</taxon>
        <taxon>Hexapoda</taxon>
        <taxon>Insecta</taxon>
        <taxon>Pterygota</taxon>
        <taxon>Neoptera</taxon>
        <taxon>Endopterygota</taxon>
        <taxon>Lepidoptera</taxon>
        <taxon>Glossata</taxon>
        <taxon>Ditrysia</taxon>
        <taxon>Noctuoidea</taxon>
        <taxon>Noctuidae</taxon>
        <taxon>Heliothinae</taxon>
        <taxon>Helicoverpa</taxon>
    </lineage>
</organism>
<name>A0A2W1BY83_HELAM</name>
<accession>A0A2W1BY83</accession>
<dbReference type="Proteomes" id="UP000249218">
    <property type="component" value="Unassembled WGS sequence"/>
</dbReference>
<keyword evidence="2" id="KW-1185">Reference proteome</keyword>
<reference evidence="1 2" key="1">
    <citation type="journal article" date="2017" name="BMC Biol.">
        <title>Genomic innovations, transcriptional plasticity and gene loss underlying the evolution and divergence of two highly polyphagous and invasive Helicoverpa pest species.</title>
        <authorList>
            <person name="Pearce S.L."/>
            <person name="Clarke D.F."/>
            <person name="East P.D."/>
            <person name="Elfekih S."/>
            <person name="Gordon K.H."/>
            <person name="Jermiin L.S."/>
            <person name="McGaughran A."/>
            <person name="Oakeshott J.G."/>
            <person name="Papanikolaou A."/>
            <person name="Perera O.P."/>
            <person name="Rane R.V."/>
            <person name="Richards S."/>
            <person name="Tay W.T."/>
            <person name="Walsh T.K."/>
            <person name="Anderson A."/>
            <person name="Anderson C.J."/>
            <person name="Asgari S."/>
            <person name="Board P.G."/>
            <person name="Bretschneider A."/>
            <person name="Campbell P.M."/>
            <person name="Chertemps T."/>
            <person name="Christeller J.T."/>
            <person name="Coppin C.W."/>
            <person name="Downes S.J."/>
            <person name="Duan G."/>
            <person name="Farnsworth C.A."/>
            <person name="Good R.T."/>
            <person name="Han L.B."/>
            <person name="Han Y.C."/>
            <person name="Hatje K."/>
            <person name="Horne I."/>
            <person name="Huang Y.P."/>
            <person name="Hughes D.S."/>
            <person name="Jacquin-Joly E."/>
            <person name="James W."/>
            <person name="Jhangiani S."/>
            <person name="Kollmar M."/>
            <person name="Kuwar S.S."/>
            <person name="Li S."/>
            <person name="Liu N.Y."/>
            <person name="Maibeche M.T."/>
            <person name="Miller J.R."/>
            <person name="Montagne N."/>
            <person name="Perry T."/>
            <person name="Qu J."/>
            <person name="Song S.V."/>
            <person name="Sutton G.G."/>
            <person name="Vogel H."/>
            <person name="Walenz B.P."/>
            <person name="Xu W."/>
            <person name="Zhang H.J."/>
            <person name="Zou Z."/>
            <person name="Batterham P."/>
            <person name="Edwards O.R."/>
            <person name="Feyereisen R."/>
            <person name="Gibbs R.A."/>
            <person name="Heckel D.G."/>
            <person name="McGrath A."/>
            <person name="Robin C."/>
            <person name="Scherer S.E."/>
            <person name="Worley K.C."/>
            <person name="Wu Y.D."/>
        </authorList>
    </citation>
    <scope>NUCLEOTIDE SEQUENCE [LARGE SCALE GENOMIC DNA]</scope>
    <source>
        <strain evidence="1">Harm_GR_Male_#8</strain>
        <tissue evidence="1">Whole organism</tissue>
    </source>
</reference>
<protein>
    <recommendedName>
        <fullName evidence="3">GOLD domain-containing protein</fullName>
    </recommendedName>
</protein>
<sequence length="88" mass="10062">MKVIIYDPKSGGYIETVFGNSMHIEVQNPNGEFLISRIYQSPAKISFTSFFPGDHTFCMTSEMKPGFSGFVHRVSVLKKRSIFILYLF</sequence>
<evidence type="ECO:0000313" key="2">
    <source>
        <dbReference type="Proteomes" id="UP000249218"/>
    </source>
</evidence>
<dbReference type="OrthoDB" id="3427at2759"/>
<proteinExistence type="predicted"/>
<dbReference type="AlphaFoldDB" id="A0A2W1BY83"/>
<evidence type="ECO:0000313" key="1">
    <source>
        <dbReference type="EMBL" id="PZC78197.1"/>
    </source>
</evidence>